<keyword evidence="3" id="KW-1185">Reference proteome</keyword>
<dbReference type="EMBL" id="QJKJ01012341">
    <property type="protein sequence ID" value="RDX68896.1"/>
    <property type="molecule type" value="Genomic_DNA"/>
</dbReference>
<sequence length="83" mass="9570">MGLEPVRPIQLGRRKAVDGSMPWATTHRFKEEDLVLKKILPNARYPRGKWTPNYKGPYMISSNTDPLKRTRARTSSQRKCSQA</sequence>
<organism evidence="2 3">
    <name type="scientific">Mucuna pruriens</name>
    <name type="common">Velvet bean</name>
    <name type="synonym">Dolichos pruriens</name>
    <dbReference type="NCBI Taxonomy" id="157652"/>
    <lineage>
        <taxon>Eukaryota</taxon>
        <taxon>Viridiplantae</taxon>
        <taxon>Streptophyta</taxon>
        <taxon>Embryophyta</taxon>
        <taxon>Tracheophyta</taxon>
        <taxon>Spermatophyta</taxon>
        <taxon>Magnoliopsida</taxon>
        <taxon>eudicotyledons</taxon>
        <taxon>Gunneridae</taxon>
        <taxon>Pentapetalae</taxon>
        <taxon>rosids</taxon>
        <taxon>fabids</taxon>
        <taxon>Fabales</taxon>
        <taxon>Fabaceae</taxon>
        <taxon>Papilionoideae</taxon>
        <taxon>50 kb inversion clade</taxon>
        <taxon>NPAAA clade</taxon>
        <taxon>indigoferoid/millettioid clade</taxon>
        <taxon>Phaseoleae</taxon>
        <taxon>Mucuna</taxon>
    </lineage>
</organism>
<protein>
    <submittedName>
        <fullName evidence="2">Uncharacterized protein</fullName>
    </submittedName>
</protein>
<feature type="region of interest" description="Disordered" evidence="1">
    <location>
        <begin position="51"/>
        <end position="83"/>
    </location>
</feature>
<feature type="compositionally biased region" description="Polar residues" evidence="1">
    <location>
        <begin position="73"/>
        <end position="83"/>
    </location>
</feature>
<reference evidence="2" key="1">
    <citation type="submission" date="2018-05" db="EMBL/GenBank/DDBJ databases">
        <title>Draft genome of Mucuna pruriens seed.</title>
        <authorList>
            <person name="Nnadi N.E."/>
            <person name="Vos R."/>
            <person name="Hasami M.H."/>
            <person name="Devisetty U.K."/>
            <person name="Aguiy J.C."/>
        </authorList>
    </citation>
    <scope>NUCLEOTIDE SEQUENCE [LARGE SCALE GENOMIC DNA]</scope>
    <source>
        <strain evidence="2">JCA_2017</strain>
    </source>
</reference>
<dbReference type="AlphaFoldDB" id="A0A371ESF3"/>
<gene>
    <name evidence="2" type="ORF">CR513_52065</name>
</gene>
<comment type="caution">
    <text evidence="2">The sequence shown here is derived from an EMBL/GenBank/DDBJ whole genome shotgun (WGS) entry which is preliminary data.</text>
</comment>
<feature type="non-terminal residue" evidence="2">
    <location>
        <position position="1"/>
    </location>
</feature>
<dbReference type="OrthoDB" id="1637540at2759"/>
<proteinExistence type="predicted"/>
<accession>A0A371ESF3</accession>
<evidence type="ECO:0000313" key="3">
    <source>
        <dbReference type="Proteomes" id="UP000257109"/>
    </source>
</evidence>
<dbReference type="Proteomes" id="UP000257109">
    <property type="component" value="Unassembled WGS sequence"/>
</dbReference>
<evidence type="ECO:0000256" key="1">
    <source>
        <dbReference type="SAM" id="MobiDB-lite"/>
    </source>
</evidence>
<evidence type="ECO:0000313" key="2">
    <source>
        <dbReference type="EMBL" id="RDX68896.1"/>
    </source>
</evidence>
<feature type="non-terminal residue" evidence="2">
    <location>
        <position position="83"/>
    </location>
</feature>
<name>A0A371ESF3_MUCPR</name>